<dbReference type="InterPro" id="IPR001542">
    <property type="entry name" value="Defensin_invertebrate/fungal"/>
</dbReference>
<keyword evidence="8" id="KW-1015">Disulfide bond</keyword>
<keyword evidence="6" id="KW-0211">Defensin</keyword>
<dbReference type="GO" id="GO:0050830">
    <property type="term" value="P:defense response to Gram-positive bacterium"/>
    <property type="evidence" value="ECO:0007669"/>
    <property type="project" value="UniProtKB-ARBA"/>
</dbReference>
<proteinExistence type="predicted"/>
<evidence type="ECO:0000256" key="6">
    <source>
        <dbReference type="ARBA" id="ARBA00022940"/>
    </source>
</evidence>
<name>A0A6J1LMI6_DROHY</name>
<evidence type="ECO:0000256" key="8">
    <source>
        <dbReference type="ARBA" id="ARBA00023157"/>
    </source>
</evidence>
<comment type="subcellular location">
    <subcellularLocation>
        <location evidence="1">Secreted</location>
    </subcellularLocation>
</comment>
<dbReference type="Proteomes" id="UP000504633">
    <property type="component" value="Unplaced"/>
</dbReference>
<evidence type="ECO:0000259" key="10">
    <source>
        <dbReference type="PROSITE" id="PS51378"/>
    </source>
</evidence>
<dbReference type="AlphaFoldDB" id="A0A6J1LMI6"/>
<dbReference type="CDD" id="cd21806">
    <property type="entry name" value="DEFL_defensin-like"/>
    <property type="match status" value="1"/>
</dbReference>
<evidence type="ECO:0000256" key="9">
    <source>
        <dbReference type="SAM" id="SignalP"/>
    </source>
</evidence>
<evidence type="ECO:0000256" key="7">
    <source>
        <dbReference type="ARBA" id="ARBA00023022"/>
    </source>
</evidence>
<keyword evidence="7" id="KW-0044">Antibiotic</keyword>
<evidence type="ECO:0000256" key="2">
    <source>
        <dbReference type="ARBA" id="ARBA00022525"/>
    </source>
</evidence>
<dbReference type="KEGG" id="dhe:111595314"/>
<keyword evidence="5" id="KW-0391">Immunity</keyword>
<dbReference type="Pfam" id="PF01097">
    <property type="entry name" value="Defensin_2"/>
    <property type="match status" value="1"/>
</dbReference>
<keyword evidence="4" id="KW-0399">Innate immunity</keyword>
<feature type="signal peptide" evidence="9">
    <location>
        <begin position="1"/>
        <end position="19"/>
    </location>
</feature>
<dbReference type="OMA" id="NTACAAH"/>
<keyword evidence="9" id="KW-0732">Signal</keyword>
<evidence type="ECO:0000313" key="11">
    <source>
        <dbReference type="Proteomes" id="UP000504633"/>
    </source>
</evidence>
<evidence type="ECO:0000256" key="5">
    <source>
        <dbReference type="ARBA" id="ARBA00022859"/>
    </source>
</evidence>
<keyword evidence="3" id="KW-0929">Antimicrobial</keyword>
<reference evidence="12" key="1">
    <citation type="submission" date="2025-08" db="UniProtKB">
        <authorList>
            <consortium name="RefSeq"/>
        </authorList>
    </citation>
    <scope>IDENTIFICATION</scope>
    <source>
        <strain evidence="12">15085-1641.00</strain>
        <tissue evidence="12">Whole body</tissue>
    </source>
</reference>
<dbReference type="PROSITE" id="PS51378">
    <property type="entry name" value="INVERT_DEFENSINS"/>
    <property type="match status" value="1"/>
</dbReference>
<dbReference type="GO" id="GO:0006959">
    <property type="term" value="P:humoral immune response"/>
    <property type="evidence" value="ECO:0007669"/>
    <property type="project" value="TreeGrafter"/>
</dbReference>
<dbReference type="RefSeq" id="XP_023164737.2">
    <property type="nucleotide sequence ID" value="XM_023308969.2"/>
</dbReference>
<dbReference type="GO" id="GO:0045087">
    <property type="term" value="P:innate immune response"/>
    <property type="evidence" value="ECO:0007669"/>
    <property type="project" value="UniProtKB-KW"/>
</dbReference>
<organism evidence="11 12">
    <name type="scientific">Drosophila hydei</name>
    <name type="common">Fruit fly</name>
    <dbReference type="NCBI Taxonomy" id="7224"/>
    <lineage>
        <taxon>Eukaryota</taxon>
        <taxon>Metazoa</taxon>
        <taxon>Ecdysozoa</taxon>
        <taxon>Arthropoda</taxon>
        <taxon>Hexapoda</taxon>
        <taxon>Insecta</taxon>
        <taxon>Pterygota</taxon>
        <taxon>Neoptera</taxon>
        <taxon>Endopterygota</taxon>
        <taxon>Diptera</taxon>
        <taxon>Brachycera</taxon>
        <taxon>Muscomorpha</taxon>
        <taxon>Ephydroidea</taxon>
        <taxon>Drosophilidae</taxon>
        <taxon>Drosophila</taxon>
    </lineage>
</organism>
<dbReference type="SUPFAM" id="SSF57095">
    <property type="entry name" value="Scorpion toxin-like"/>
    <property type="match status" value="1"/>
</dbReference>
<dbReference type="PANTHER" id="PTHR13645:SF0">
    <property type="entry name" value="DEFENSIN"/>
    <property type="match status" value="1"/>
</dbReference>
<dbReference type="GO" id="GO:0005615">
    <property type="term" value="C:extracellular space"/>
    <property type="evidence" value="ECO:0007669"/>
    <property type="project" value="TreeGrafter"/>
</dbReference>
<dbReference type="Gene3D" id="3.30.30.10">
    <property type="entry name" value="Knottin, scorpion toxin-like"/>
    <property type="match status" value="1"/>
</dbReference>
<accession>A0A6J1LMI6</accession>
<dbReference type="PANTHER" id="PTHR13645">
    <property type="entry name" value="DEFENSIN"/>
    <property type="match status" value="1"/>
</dbReference>
<evidence type="ECO:0000256" key="4">
    <source>
        <dbReference type="ARBA" id="ARBA00022588"/>
    </source>
</evidence>
<feature type="domain" description="Invertebrate defensins family profile" evidence="10">
    <location>
        <begin position="84"/>
        <end position="124"/>
    </location>
</feature>
<evidence type="ECO:0000256" key="1">
    <source>
        <dbReference type="ARBA" id="ARBA00004613"/>
    </source>
</evidence>
<dbReference type="InterPro" id="IPR036574">
    <property type="entry name" value="Scorpion_toxin-like_sf"/>
</dbReference>
<sequence>MKSIVCLTLLVVVMTVAIAQPVVKKLPIELKEDTIAQEAQEELGTTPPPVAKALQAVELKDVIATAAVEEVQNTTPVAHQRQKRATCDLLSFWNVKNTACAAHCLAKRFKGGYCNSKSVCVCRH</sequence>
<dbReference type="FunFam" id="3.30.30.10:FF:000005">
    <property type="entry name" value="Defensin"/>
    <property type="match status" value="1"/>
</dbReference>
<protein>
    <submittedName>
        <fullName evidence="12">Sapecin</fullName>
    </submittedName>
</protein>
<keyword evidence="11" id="KW-1185">Reference proteome</keyword>
<keyword evidence="2" id="KW-0964">Secreted</keyword>
<gene>
    <name evidence="12" type="primary">LOC111595314</name>
</gene>
<dbReference type="OrthoDB" id="10038290at2759"/>
<feature type="chain" id="PRO_5027029616" evidence="9">
    <location>
        <begin position="20"/>
        <end position="124"/>
    </location>
</feature>
<dbReference type="GeneID" id="111595314"/>
<evidence type="ECO:0000313" key="12">
    <source>
        <dbReference type="RefSeq" id="XP_023164737.2"/>
    </source>
</evidence>
<evidence type="ECO:0000256" key="3">
    <source>
        <dbReference type="ARBA" id="ARBA00022529"/>
    </source>
</evidence>